<keyword evidence="5" id="KW-1185">Reference proteome</keyword>
<name>A0A8H4L7J3_9HYPO</name>
<dbReference type="EMBL" id="JAADYS010001490">
    <property type="protein sequence ID" value="KAF4462724.1"/>
    <property type="molecule type" value="Genomic_DNA"/>
</dbReference>
<evidence type="ECO:0000313" key="5">
    <source>
        <dbReference type="Proteomes" id="UP000554235"/>
    </source>
</evidence>
<feature type="compositionally biased region" description="Basic and acidic residues" evidence="2">
    <location>
        <begin position="117"/>
        <end position="127"/>
    </location>
</feature>
<dbReference type="OrthoDB" id="3251668at2759"/>
<dbReference type="AlphaFoldDB" id="A0A8H4L7J3"/>
<accession>A0A8H4L7J3</accession>
<dbReference type="Pfam" id="PF00172">
    <property type="entry name" value="Zn_clus"/>
    <property type="match status" value="1"/>
</dbReference>
<dbReference type="SUPFAM" id="SSF57701">
    <property type="entry name" value="Zn2/Cys6 DNA-binding domain"/>
    <property type="match status" value="1"/>
</dbReference>
<dbReference type="GO" id="GO:0005634">
    <property type="term" value="C:nucleus"/>
    <property type="evidence" value="ECO:0007669"/>
    <property type="project" value="TreeGrafter"/>
</dbReference>
<dbReference type="PANTHER" id="PTHR37534">
    <property type="entry name" value="TRANSCRIPTIONAL ACTIVATOR PROTEIN UGA3"/>
    <property type="match status" value="1"/>
</dbReference>
<evidence type="ECO:0000256" key="2">
    <source>
        <dbReference type="SAM" id="MobiDB-lite"/>
    </source>
</evidence>
<dbReference type="PANTHER" id="PTHR37534:SF44">
    <property type="entry name" value="ZN(II)2CYS6 TRANSCRIPTION FACTOR (EUROFUNG)"/>
    <property type="match status" value="1"/>
</dbReference>
<dbReference type="GO" id="GO:0000976">
    <property type="term" value="F:transcription cis-regulatory region binding"/>
    <property type="evidence" value="ECO:0007669"/>
    <property type="project" value="TreeGrafter"/>
</dbReference>
<protein>
    <submittedName>
        <fullName evidence="4">Transcriptional regulatory pro-1</fullName>
    </submittedName>
</protein>
<dbReference type="InterPro" id="IPR036864">
    <property type="entry name" value="Zn2-C6_fun-type_DNA-bd_sf"/>
</dbReference>
<dbReference type="Proteomes" id="UP000554235">
    <property type="component" value="Unassembled WGS sequence"/>
</dbReference>
<reference evidence="4 5" key="1">
    <citation type="submission" date="2020-01" db="EMBL/GenBank/DDBJ databases">
        <title>Identification and distribution of gene clusters putatively required for synthesis of sphingolipid metabolism inhibitors in phylogenetically diverse species of the filamentous fungus Fusarium.</title>
        <authorList>
            <person name="Kim H.-S."/>
            <person name="Busman M."/>
            <person name="Brown D.W."/>
            <person name="Divon H."/>
            <person name="Uhlig S."/>
            <person name="Proctor R.H."/>
        </authorList>
    </citation>
    <scope>NUCLEOTIDE SEQUENCE [LARGE SCALE GENOMIC DNA]</scope>
    <source>
        <strain evidence="4 5">NRRL 20459</strain>
    </source>
</reference>
<feature type="region of interest" description="Disordered" evidence="2">
    <location>
        <begin position="68"/>
        <end position="131"/>
    </location>
</feature>
<organism evidence="4 5">
    <name type="scientific">Fusarium albosuccineum</name>
    <dbReference type="NCBI Taxonomy" id="1237068"/>
    <lineage>
        <taxon>Eukaryota</taxon>
        <taxon>Fungi</taxon>
        <taxon>Dikarya</taxon>
        <taxon>Ascomycota</taxon>
        <taxon>Pezizomycotina</taxon>
        <taxon>Sordariomycetes</taxon>
        <taxon>Hypocreomycetidae</taxon>
        <taxon>Hypocreales</taxon>
        <taxon>Nectriaceae</taxon>
        <taxon>Fusarium</taxon>
        <taxon>Fusarium decemcellulare species complex</taxon>
    </lineage>
</organism>
<dbReference type="SMART" id="SM00066">
    <property type="entry name" value="GAL4"/>
    <property type="match status" value="1"/>
</dbReference>
<keyword evidence="1" id="KW-0539">Nucleus</keyword>
<dbReference type="Gene3D" id="4.10.240.10">
    <property type="entry name" value="Zn(2)-C6 fungal-type DNA-binding domain"/>
    <property type="match status" value="1"/>
</dbReference>
<dbReference type="GO" id="GO:0045944">
    <property type="term" value="P:positive regulation of transcription by RNA polymerase II"/>
    <property type="evidence" value="ECO:0007669"/>
    <property type="project" value="TreeGrafter"/>
</dbReference>
<evidence type="ECO:0000259" key="3">
    <source>
        <dbReference type="PROSITE" id="PS50048"/>
    </source>
</evidence>
<feature type="compositionally biased region" description="Polar residues" evidence="2">
    <location>
        <begin position="84"/>
        <end position="116"/>
    </location>
</feature>
<gene>
    <name evidence="4" type="ORF">FALBO_10462</name>
</gene>
<dbReference type="GO" id="GO:0000981">
    <property type="term" value="F:DNA-binding transcription factor activity, RNA polymerase II-specific"/>
    <property type="evidence" value="ECO:0007669"/>
    <property type="project" value="InterPro"/>
</dbReference>
<sequence>MMARSRGGCLNCKRRKRKCDEARPGCQACLKRGIQCEGYATPLRWANGIASRGRFAGASVPDSQVVVMTGTGSSSQDDHDSVGHRSTSSPSYSTPGHAASSTGTGPSDLSPPTSIHETQHQIYERCRSKPPPPPLPRYIRAKVWLVLHSGLHRLYTTEEHCWVQPFFAEMATQSPALVVIAVAIQGYLDDGGRGLSVTSMERVDLALQTFRQELSDRHENMQTSTVCAGLLVCSLCLLQAQPWTMYIELMTDVYDLRNKLATPGQIPIEDMYRRHVLEVMGVMDIPSLVVGRMSQPIGIWKLLRRLQDHRKDGRVPGVEVVSGMPRSLLDILASSLDNDADYTESKLWTWPGEIGEYLQCHLWDCWRLSGILEVRRRQRIERKRRGAQDHNEDKSTTAPSTDIILCRLVASIDALHRAFELPQNQHLLVHNGLMYPLVNASLEVPLLKTQPGWKKTLDGVRVTFRQRDTFNLVGVIFEILDEAWEEGTSTFDMEEAAHRRGHEIAVF</sequence>
<comment type="caution">
    <text evidence="4">The sequence shown here is derived from an EMBL/GenBank/DDBJ whole genome shotgun (WGS) entry which is preliminary data.</text>
</comment>
<dbReference type="InterPro" id="IPR001138">
    <property type="entry name" value="Zn2Cys6_DnaBD"/>
</dbReference>
<feature type="domain" description="Zn(2)-C6 fungal-type" evidence="3">
    <location>
        <begin position="8"/>
        <end position="36"/>
    </location>
</feature>
<dbReference type="PROSITE" id="PS00463">
    <property type="entry name" value="ZN2_CY6_FUNGAL_1"/>
    <property type="match status" value="1"/>
</dbReference>
<dbReference type="CDD" id="cd00067">
    <property type="entry name" value="GAL4"/>
    <property type="match status" value="1"/>
</dbReference>
<evidence type="ECO:0000313" key="4">
    <source>
        <dbReference type="EMBL" id="KAF4462724.1"/>
    </source>
</evidence>
<evidence type="ECO:0000256" key="1">
    <source>
        <dbReference type="ARBA" id="ARBA00023242"/>
    </source>
</evidence>
<dbReference type="PROSITE" id="PS50048">
    <property type="entry name" value="ZN2_CY6_FUNGAL_2"/>
    <property type="match status" value="1"/>
</dbReference>
<dbReference type="GO" id="GO:0008270">
    <property type="term" value="F:zinc ion binding"/>
    <property type="evidence" value="ECO:0007669"/>
    <property type="project" value="InterPro"/>
</dbReference>
<proteinExistence type="predicted"/>